<dbReference type="Proteomes" id="UP000061135">
    <property type="component" value="Chromosome"/>
</dbReference>
<dbReference type="Pfam" id="PF00700">
    <property type="entry name" value="Flagellin_C"/>
    <property type="match status" value="1"/>
</dbReference>
<name>A0A0E3V0N0_9BURK</name>
<comment type="function">
    <text evidence="3">Flagellin is the subunit protein which polymerizes to form the filaments of bacterial flagella.</text>
</comment>
<dbReference type="PANTHER" id="PTHR42792:SF2">
    <property type="entry name" value="FLAGELLIN"/>
    <property type="match status" value="1"/>
</dbReference>
<dbReference type="PANTHER" id="PTHR42792">
    <property type="entry name" value="FLAGELLIN"/>
    <property type="match status" value="1"/>
</dbReference>
<dbReference type="InterPro" id="IPR001029">
    <property type="entry name" value="Flagellin_N"/>
</dbReference>
<organism evidence="6 7">
    <name type="scientific">Polynucleobacter duraquae</name>
    <dbReference type="NCBI Taxonomy" id="1835254"/>
    <lineage>
        <taxon>Bacteria</taxon>
        <taxon>Pseudomonadati</taxon>
        <taxon>Pseudomonadota</taxon>
        <taxon>Betaproteobacteria</taxon>
        <taxon>Burkholderiales</taxon>
        <taxon>Burkholderiaceae</taxon>
        <taxon>Polynucleobacter</taxon>
    </lineage>
</organism>
<dbReference type="Gene3D" id="1.20.1330.10">
    <property type="entry name" value="f41 fragment of flagellin, N-terminal domain"/>
    <property type="match status" value="1"/>
</dbReference>
<evidence type="ECO:0000256" key="1">
    <source>
        <dbReference type="ARBA" id="ARBA00005709"/>
    </source>
</evidence>
<evidence type="ECO:0000256" key="3">
    <source>
        <dbReference type="RuleBase" id="RU362073"/>
    </source>
</evidence>
<dbReference type="InterPro" id="IPR046358">
    <property type="entry name" value="Flagellin_C"/>
</dbReference>
<dbReference type="Pfam" id="PF00669">
    <property type="entry name" value="Flagellin_N"/>
    <property type="match status" value="1"/>
</dbReference>
<dbReference type="InterPro" id="IPR001492">
    <property type="entry name" value="Flagellin"/>
</dbReference>
<evidence type="ECO:0000313" key="7">
    <source>
        <dbReference type="Proteomes" id="UP000061135"/>
    </source>
</evidence>
<dbReference type="GO" id="GO:0005198">
    <property type="term" value="F:structural molecule activity"/>
    <property type="evidence" value="ECO:0007669"/>
    <property type="project" value="UniProtKB-UniRule"/>
</dbReference>
<dbReference type="PATRIC" id="fig|576611.7.peg.434"/>
<sequence>MATVINTNMASIYAQNNLSVAQGKLATSVQRLSSGLRINSAKDDSAGLAISMGMQSQIYGIDQANRNLSDVIGMAQVTETALATIQDMLLRMKSLGTQAGNEALSSSQVAQITTEATAIVAQIALTRSEAVYNGISLVGTTAGSTYGVQSGVSTSTTIDFITANAAITSTASTFSSIDTDLLSISSERAKMGALISRATYSAQNLQAQSANLTSARSAIVDTDFASETAALTKGQIMQQASTAMLAQANQMPNVILSLLK</sequence>
<keyword evidence="6" id="KW-0969">Cilium</keyword>
<dbReference type="OrthoDB" id="9796789at2"/>
<dbReference type="GO" id="GO:0005576">
    <property type="term" value="C:extracellular region"/>
    <property type="evidence" value="ECO:0007669"/>
    <property type="project" value="UniProtKB-SubCell"/>
</dbReference>
<reference evidence="6 7" key="1">
    <citation type="submission" date="2014-03" db="EMBL/GenBank/DDBJ databases">
        <title>Genome of Polynucleobacter strain MWH-MoK4.</title>
        <authorList>
            <person name="Hahn M.W."/>
        </authorList>
    </citation>
    <scope>NUCLEOTIDE SEQUENCE [LARGE SCALE GENOMIC DNA]</scope>
    <source>
        <strain evidence="6 7">MWH-MoK4</strain>
    </source>
</reference>
<keyword evidence="2 3" id="KW-0975">Bacterial flagellum</keyword>
<evidence type="ECO:0000256" key="2">
    <source>
        <dbReference type="ARBA" id="ARBA00023143"/>
    </source>
</evidence>
<feature type="domain" description="Flagellin N-terminal" evidence="4">
    <location>
        <begin position="5"/>
        <end position="137"/>
    </location>
</feature>
<dbReference type="HOGENOM" id="CLU_011142_2_2_4"/>
<keyword evidence="7" id="KW-1185">Reference proteome</keyword>
<comment type="similarity">
    <text evidence="1 3">Belongs to the bacterial flagellin family.</text>
</comment>
<dbReference type="GO" id="GO:0009288">
    <property type="term" value="C:bacterial-type flagellum"/>
    <property type="evidence" value="ECO:0007669"/>
    <property type="project" value="UniProtKB-SubCell"/>
</dbReference>
<evidence type="ECO:0000313" key="6">
    <source>
        <dbReference type="EMBL" id="AKD24763.1"/>
    </source>
</evidence>
<evidence type="ECO:0000259" key="5">
    <source>
        <dbReference type="Pfam" id="PF00700"/>
    </source>
</evidence>
<keyword evidence="6" id="KW-0966">Cell projection</keyword>
<dbReference type="AlphaFoldDB" id="A0A0E3V0N0"/>
<dbReference type="EMBL" id="CP007501">
    <property type="protein sequence ID" value="AKD24763.1"/>
    <property type="molecule type" value="Genomic_DNA"/>
</dbReference>
<protein>
    <recommendedName>
        <fullName evidence="3">Flagellin</fullName>
    </recommendedName>
</protein>
<feature type="domain" description="Flagellin C-terminal" evidence="5">
    <location>
        <begin position="176"/>
        <end position="259"/>
    </location>
</feature>
<dbReference type="PRINTS" id="PR00207">
    <property type="entry name" value="FLAGELLIN"/>
</dbReference>
<accession>A0A0E3V0N0</accession>
<evidence type="ECO:0000259" key="4">
    <source>
        <dbReference type="Pfam" id="PF00669"/>
    </source>
</evidence>
<dbReference type="InterPro" id="IPR042187">
    <property type="entry name" value="Flagellin_C_sub2"/>
</dbReference>
<keyword evidence="6" id="KW-0282">Flagellum</keyword>
<dbReference type="STRING" id="1835254.CL55_00004300"/>
<gene>
    <name evidence="6" type="ORF">CL55_00004300</name>
</gene>
<dbReference type="Gene3D" id="6.10.10.10">
    <property type="entry name" value="Flagellar export chaperone, C-terminal domain"/>
    <property type="match status" value="1"/>
</dbReference>
<proteinExistence type="inferred from homology"/>
<keyword evidence="3" id="KW-0964">Secreted</keyword>
<dbReference type="KEGG" id="pdq:CL55_00004300"/>
<comment type="subcellular location">
    <subcellularLocation>
        <location evidence="3">Secreted</location>
    </subcellularLocation>
    <subcellularLocation>
        <location evidence="3">Bacterial flagellum</location>
    </subcellularLocation>
</comment>
<dbReference type="RefSeq" id="WP_046329677.1">
    <property type="nucleotide sequence ID" value="NZ_CP007501.1"/>
</dbReference>
<dbReference type="SUPFAM" id="SSF64518">
    <property type="entry name" value="Phase 1 flagellin"/>
    <property type="match status" value="1"/>
</dbReference>